<evidence type="ECO:0000256" key="2">
    <source>
        <dbReference type="ARBA" id="ARBA00022679"/>
    </source>
</evidence>
<dbReference type="GO" id="GO:0032259">
    <property type="term" value="P:methylation"/>
    <property type="evidence" value="ECO:0007669"/>
    <property type="project" value="UniProtKB-KW"/>
</dbReference>
<reference evidence="6" key="1">
    <citation type="journal article" date="2020" name="Int. J. Syst. Evol. Microbiol.">
        <title>Alteromonas alba sp. nov., a marine bacterium isolated from the seawater of the West Pacific Ocean.</title>
        <authorList>
            <person name="Sun C."/>
            <person name="Wu Y.-H."/>
            <person name="Xamxidin M."/>
            <person name="Cheng H."/>
            <person name="Xu X.-W."/>
        </authorList>
    </citation>
    <scope>NUCLEOTIDE SEQUENCE [LARGE SCALE GENOMIC DNA]</scope>
    <source>
        <strain evidence="6">9a2</strain>
    </source>
</reference>
<comment type="caution">
    <text evidence="5">The sequence shown here is derived from an EMBL/GenBank/DDBJ whole genome shotgun (WGS) entry which is preliminary data.</text>
</comment>
<dbReference type="Gene3D" id="3.40.50.150">
    <property type="entry name" value="Vaccinia Virus protein VP39"/>
    <property type="match status" value="1"/>
</dbReference>
<dbReference type="PROSITE" id="PS00092">
    <property type="entry name" value="N6_MTASE"/>
    <property type="match status" value="1"/>
</dbReference>
<gene>
    <name evidence="5" type="ORF">C6Y39_05785</name>
</gene>
<feature type="domain" description="Methyltransferase small" evidence="4">
    <location>
        <begin position="12"/>
        <end position="103"/>
    </location>
</feature>
<keyword evidence="6" id="KW-1185">Reference proteome</keyword>
<sequence>MKVNTDSLILGSWVNVGAAAHILDVGTGSGILALMMAQKALSSSKIDAIEIDDNAAAQAAFNFDNAKWSRQLSVYHCDICKFEPPCLYDLVVSNPPYFDEALKITNAYKAQSKARHVARQTSVLRPDTLFSVSNAVLNEGGSMYCLYPSTLDADIVQVAETYGLQLQRILYIKHSKTKSPYLCAFHFIKSCLASSLHGCKNTQEQNTMVSENILTIRNEKGDYTDEYKALCEPFYLRF</sequence>
<dbReference type="SUPFAM" id="SSF53335">
    <property type="entry name" value="S-adenosyl-L-methionine-dependent methyltransferases"/>
    <property type="match status" value="1"/>
</dbReference>
<dbReference type="PANTHER" id="PTHR47739">
    <property type="entry name" value="TRNA1(VAL) (ADENINE(37)-N6)-METHYLTRANSFERASE"/>
    <property type="match status" value="1"/>
</dbReference>
<dbReference type="InterPro" id="IPR002052">
    <property type="entry name" value="DNA_methylase_N6_adenine_CS"/>
</dbReference>
<keyword evidence="2" id="KW-0808">Transferase</keyword>
<dbReference type="Pfam" id="PF05175">
    <property type="entry name" value="MTS"/>
    <property type="match status" value="1"/>
</dbReference>
<organism evidence="5 6">
    <name type="scientific">Alteromonas gracilis</name>
    <dbReference type="NCBI Taxonomy" id="1479524"/>
    <lineage>
        <taxon>Bacteria</taxon>
        <taxon>Pseudomonadati</taxon>
        <taxon>Pseudomonadota</taxon>
        <taxon>Gammaproteobacteria</taxon>
        <taxon>Alteromonadales</taxon>
        <taxon>Alteromonadaceae</taxon>
        <taxon>Alteromonas/Salinimonas group</taxon>
        <taxon>Alteromonas</taxon>
    </lineage>
</organism>
<evidence type="ECO:0000256" key="3">
    <source>
        <dbReference type="ARBA" id="ARBA00022691"/>
    </source>
</evidence>
<proteinExistence type="predicted"/>
<dbReference type="InterPro" id="IPR050210">
    <property type="entry name" value="tRNA_Adenine-N(6)_MTase"/>
</dbReference>
<evidence type="ECO:0000313" key="6">
    <source>
        <dbReference type="Proteomes" id="UP000239539"/>
    </source>
</evidence>
<dbReference type="CDD" id="cd02440">
    <property type="entry name" value="AdoMet_MTases"/>
    <property type="match status" value="1"/>
</dbReference>
<protein>
    <submittedName>
        <fullName evidence="5">RNA methyltransferase</fullName>
    </submittedName>
</protein>
<evidence type="ECO:0000313" key="5">
    <source>
        <dbReference type="EMBL" id="PRO69772.1"/>
    </source>
</evidence>
<dbReference type="GO" id="GO:0008168">
    <property type="term" value="F:methyltransferase activity"/>
    <property type="evidence" value="ECO:0007669"/>
    <property type="project" value="UniProtKB-KW"/>
</dbReference>
<dbReference type="EMBL" id="PVNO01000022">
    <property type="protein sequence ID" value="PRO69772.1"/>
    <property type="molecule type" value="Genomic_DNA"/>
</dbReference>
<name>A0ABX5CQC6_9ALTE</name>
<keyword evidence="3" id="KW-0949">S-adenosyl-L-methionine</keyword>
<accession>A0ABX5CQC6</accession>
<dbReference type="PANTHER" id="PTHR47739:SF1">
    <property type="entry name" value="TRNA1(VAL) (ADENINE(37)-N6)-METHYLTRANSFERASE"/>
    <property type="match status" value="1"/>
</dbReference>
<dbReference type="InterPro" id="IPR007848">
    <property type="entry name" value="Small_mtfrase_dom"/>
</dbReference>
<dbReference type="Proteomes" id="UP000239539">
    <property type="component" value="Unassembled WGS sequence"/>
</dbReference>
<evidence type="ECO:0000259" key="4">
    <source>
        <dbReference type="Pfam" id="PF05175"/>
    </source>
</evidence>
<keyword evidence="1 5" id="KW-0489">Methyltransferase</keyword>
<dbReference type="InterPro" id="IPR029063">
    <property type="entry name" value="SAM-dependent_MTases_sf"/>
</dbReference>
<evidence type="ECO:0000256" key="1">
    <source>
        <dbReference type="ARBA" id="ARBA00022603"/>
    </source>
</evidence>